<dbReference type="Proteomes" id="UP000321361">
    <property type="component" value="Unassembled WGS sequence"/>
</dbReference>
<evidence type="ECO:0000313" key="2">
    <source>
        <dbReference type="Proteomes" id="UP000321361"/>
    </source>
</evidence>
<comment type="caution">
    <text evidence="1">The sequence shown here is derived from an EMBL/GenBank/DDBJ whole genome shotgun (WGS) entry which is preliminary data.</text>
</comment>
<dbReference type="AlphaFoldDB" id="A0A510WCM3"/>
<protein>
    <submittedName>
        <fullName evidence="1">Uncharacterized protein</fullName>
    </submittedName>
</protein>
<dbReference type="EMBL" id="BJUG01000005">
    <property type="protein sequence ID" value="GEK36896.1"/>
    <property type="molecule type" value="Genomic_DNA"/>
</dbReference>
<gene>
    <name evidence="1" type="ORF">ETH01_11830</name>
</gene>
<name>A0A510WCM3_ENTTH</name>
<organism evidence="1 2">
    <name type="scientific">Enterococcus thailandicus</name>
    <dbReference type="NCBI Taxonomy" id="417368"/>
    <lineage>
        <taxon>Bacteria</taxon>
        <taxon>Bacillati</taxon>
        <taxon>Bacillota</taxon>
        <taxon>Bacilli</taxon>
        <taxon>Lactobacillales</taxon>
        <taxon>Enterococcaceae</taxon>
        <taxon>Enterococcus</taxon>
    </lineage>
</organism>
<sequence>MKKVVVTLIIITILVVGFLFVGAKRTENLLQNKVESTTTSDEEANDSSIQFKIIDSNKRDLGKMINLNKLDSNEICFIFDYLPFDYYTGLYLDGEEVQQPTGATKLEFGFYLDEDKNSQFLKKGKHKIDIKIVETKEDIKKRQYFEEISFEYSIQ</sequence>
<dbReference type="RefSeq" id="WP_071868597.1">
    <property type="nucleotide sequence ID" value="NZ_BJUG01000005.1"/>
</dbReference>
<reference evidence="1 2" key="1">
    <citation type="submission" date="2019-07" db="EMBL/GenBank/DDBJ databases">
        <title>Whole genome shotgun sequence of Enterococcus thailandicus NBRC 101867.</title>
        <authorList>
            <person name="Hosoyama A."/>
            <person name="Uohara A."/>
            <person name="Ohji S."/>
            <person name="Ichikawa N."/>
        </authorList>
    </citation>
    <scope>NUCLEOTIDE SEQUENCE [LARGE SCALE GENOMIC DNA]</scope>
    <source>
        <strain evidence="1 2">NBRC 101867</strain>
    </source>
</reference>
<proteinExistence type="predicted"/>
<accession>A0A510WCM3</accession>
<evidence type="ECO:0000313" key="1">
    <source>
        <dbReference type="EMBL" id="GEK36896.1"/>
    </source>
</evidence>